<dbReference type="Gramene" id="TraesPARA_EIv1.0_1308100.1">
    <property type="protein sequence ID" value="TraesPARA_EIv1.0_1308100.1.CDS"/>
    <property type="gene ID" value="TraesPARA_EIv1.0_1308100"/>
</dbReference>
<dbReference type="PRINTS" id="PR00325">
    <property type="entry name" value="GERMIN"/>
</dbReference>
<keyword evidence="9" id="KW-0325">Glycoprotein</keyword>
<organism evidence="16">
    <name type="scientific">Triticum aestivum</name>
    <name type="common">Wheat</name>
    <dbReference type="NCBI Taxonomy" id="4565"/>
    <lineage>
        <taxon>Eukaryota</taxon>
        <taxon>Viridiplantae</taxon>
        <taxon>Streptophyta</taxon>
        <taxon>Embryophyta</taxon>
        <taxon>Tracheophyta</taxon>
        <taxon>Spermatophyta</taxon>
        <taxon>Magnoliopsida</taxon>
        <taxon>Liliopsida</taxon>
        <taxon>Poales</taxon>
        <taxon>Poaceae</taxon>
        <taxon>BOP clade</taxon>
        <taxon>Pooideae</taxon>
        <taxon>Triticodae</taxon>
        <taxon>Triticeae</taxon>
        <taxon>Triticinae</taxon>
        <taxon>Triticum</taxon>
    </lineage>
</organism>
<feature type="binding site" evidence="12">
    <location>
        <position position="102"/>
    </location>
    <ligand>
        <name>Mn(2+)</name>
        <dbReference type="ChEBI" id="CHEBI:29035"/>
    </ligand>
</feature>
<dbReference type="AlphaFoldDB" id="A0A3B6IK98"/>
<dbReference type="Gramene" id="TraesCS4B02G008600.1">
    <property type="protein sequence ID" value="TraesCS4B02G008600.1"/>
    <property type="gene ID" value="TraesCS4B02G008600"/>
</dbReference>
<dbReference type="Gramene" id="TraesJUL4B03G02248130.1">
    <property type="protein sequence ID" value="TraesJUL4B03G02248130.1"/>
    <property type="gene ID" value="TraesJUL4B03G02248130"/>
</dbReference>
<feature type="binding site" evidence="11">
    <location>
        <position position="102"/>
    </location>
    <ligand>
        <name>oxalate</name>
        <dbReference type="ChEBI" id="CHEBI:30623"/>
    </ligand>
</feature>
<comment type="similarity">
    <text evidence="3 13">Belongs to the germin family.</text>
</comment>
<evidence type="ECO:0000256" key="3">
    <source>
        <dbReference type="ARBA" id="ARBA00007456"/>
    </source>
</evidence>
<evidence type="ECO:0000256" key="4">
    <source>
        <dbReference type="ARBA" id="ARBA00011268"/>
    </source>
</evidence>
<dbReference type="CDD" id="cd02241">
    <property type="entry name" value="cupin_OxOx"/>
    <property type="match status" value="1"/>
</dbReference>
<accession>A0A3B6IK98</accession>
<dbReference type="Gramene" id="TraesKAR4B01G0004380.1">
    <property type="protein sequence ID" value="cds.TraesKAR4B01G0004380.1"/>
    <property type="gene ID" value="TraesKAR4B01G0004380"/>
</dbReference>
<dbReference type="Gramene" id="TraesSYM4B03G02252760.1">
    <property type="protein sequence ID" value="TraesSYM4B03G02252760.1"/>
    <property type="gene ID" value="TraesSYM4B03G02252760"/>
</dbReference>
<dbReference type="InterPro" id="IPR001929">
    <property type="entry name" value="Germin"/>
</dbReference>
<dbReference type="SMR" id="A0A3B6IK98"/>
<feature type="signal peptide" evidence="13">
    <location>
        <begin position="1"/>
        <end position="20"/>
    </location>
</feature>
<evidence type="ECO:0000256" key="2">
    <source>
        <dbReference type="ARBA" id="ARBA00004271"/>
    </source>
</evidence>
<dbReference type="Proteomes" id="UP000019116">
    <property type="component" value="Chromosome 4B"/>
</dbReference>
<dbReference type="GO" id="GO:0048046">
    <property type="term" value="C:apoplast"/>
    <property type="evidence" value="ECO:0007669"/>
    <property type="project" value="UniProtKB-SubCell"/>
</dbReference>
<dbReference type="InterPro" id="IPR011051">
    <property type="entry name" value="RmlC_Cupin_sf"/>
</dbReference>
<feature type="chain" id="PRO_5043076110" description="Germin-like protein" evidence="13">
    <location>
        <begin position="21"/>
        <end position="241"/>
    </location>
</feature>
<feature type="domain" description="Cupin type-1" evidence="15">
    <location>
        <begin position="48"/>
        <end position="194"/>
    </location>
</feature>
<name>A0A3B6IK98_WHEAT</name>
<comment type="subunit">
    <text evidence="4">Oligomer (believed to be a pentamer but probably hexamer).</text>
</comment>
<evidence type="ECO:0000256" key="1">
    <source>
        <dbReference type="ARBA" id="ARBA00003629"/>
    </source>
</evidence>
<dbReference type="GO" id="GO:0030145">
    <property type="term" value="F:manganese ion binding"/>
    <property type="evidence" value="ECO:0007669"/>
    <property type="project" value="UniProtKB-UniRule"/>
</dbReference>
<reference evidence="16" key="2">
    <citation type="submission" date="2018-10" db="UniProtKB">
        <authorList>
            <consortium name="EnsemblPlants"/>
        </authorList>
    </citation>
    <scope>IDENTIFICATION</scope>
</reference>
<dbReference type="SUPFAM" id="SSF51182">
    <property type="entry name" value="RmlC-like cupins"/>
    <property type="match status" value="1"/>
</dbReference>
<keyword evidence="7 11" id="KW-0479">Metal-binding</keyword>
<dbReference type="Gramene" id="TraesCAD_scaffold_093558_01G000400.1">
    <property type="protein sequence ID" value="TraesCAD_scaffold_093558_01G000400.1"/>
    <property type="gene ID" value="TraesCAD_scaffold_093558_01G000400"/>
</dbReference>
<evidence type="ECO:0000313" key="17">
    <source>
        <dbReference type="Proteomes" id="UP000019116"/>
    </source>
</evidence>
<dbReference type="Gene3D" id="2.60.120.10">
    <property type="entry name" value="Jelly Rolls"/>
    <property type="match status" value="1"/>
</dbReference>
<evidence type="ECO:0000256" key="5">
    <source>
        <dbReference type="ARBA" id="ARBA00022523"/>
    </source>
</evidence>
<feature type="binding site" evidence="11">
    <location>
        <position position="92"/>
    </location>
    <ligand>
        <name>oxalate</name>
        <dbReference type="ChEBI" id="CHEBI:30623"/>
    </ligand>
</feature>
<keyword evidence="10 11" id="KW-0464">Manganese</keyword>
<dbReference type="EnsemblPlants" id="TraesCS4B02G008600.1">
    <property type="protein sequence ID" value="TraesCS4B02G008600.1"/>
    <property type="gene ID" value="TraesCS4B02G008600"/>
</dbReference>
<evidence type="ECO:0000313" key="16">
    <source>
        <dbReference type="EnsemblPlants" id="TraesCS4B02G008600.1"/>
    </source>
</evidence>
<keyword evidence="8 13" id="KW-0732">Signal</keyword>
<comment type="function">
    <text evidence="1">May play a role in plant defense. Probably has no oxalate oxidase activity even if the active site is conserved.</text>
</comment>
<evidence type="ECO:0000256" key="12">
    <source>
        <dbReference type="PIRSR" id="PIRSR601929-2"/>
    </source>
</evidence>
<proteinExistence type="inferred from homology"/>
<dbReference type="Gramene" id="TraesLAC4B03G02179240.1">
    <property type="protein sequence ID" value="TraesLAC4B03G02179240.1"/>
    <property type="gene ID" value="TraesLAC4B03G02179240"/>
</dbReference>
<dbReference type="OrthoDB" id="1546383at2759"/>
<dbReference type="InterPro" id="IPR006045">
    <property type="entry name" value="Cupin_1"/>
</dbReference>
<dbReference type="RefSeq" id="XP_044372155.1">
    <property type="nucleotide sequence ID" value="XM_044516220.1"/>
</dbReference>
<dbReference type="Gramene" id="TraesWEE_scaffold_082544_01G000200.1">
    <property type="protein sequence ID" value="TraesWEE_scaffold_082544_01G000200.1"/>
    <property type="gene ID" value="TraesWEE_scaffold_082544_01G000200"/>
</dbReference>
<keyword evidence="5 13" id="KW-0052">Apoplast</keyword>
<evidence type="ECO:0000256" key="9">
    <source>
        <dbReference type="ARBA" id="ARBA00023180"/>
    </source>
</evidence>
<feature type="binding site" evidence="12">
    <location>
        <position position="97"/>
    </location>
    <ligand>
        <name>Mn(2+)</name>
        <dbReference type="ChEBI" id="CHEBI:29035"/>
    </ligand>
</feature>
<dbReference type="Gramene" id="TraesRN4B0100012600.1">
    <property type="protein sequence ID" value="TraesRN4B0100012600.1"/>
    <property type="gene ID" value="TraesRN4B0100012600"/>
</dbReference>
<dbReference type="Gramene" id="TraesNOR4B03G02242580.1">
    <property type="protein sequence ID" value="TraesNOR4B03G02242580.1"/>
    <property type="gene ID" value="TraesNOR4B03G02242580"/>
</dbReference>
<dbReference type="FunFam" id="2.60.120.10:FF:000098">
    <property type="entry name" value="Germin-like protein 9-3"/>
    <property type="match status" value="1"/>
</dbReference>
<gene>
    <name evidence="16" type="primary">LOC123094164</name>
</gene>
<dbReference type="InterPro" id="IPR014710">
    <property type="entry name" value="RmlC-like_jellyroll"/>
</dbReference>
<evidence type="ECO:0000256" key="7">
    <source>
        <dbReference type="ARBA" id="ARBA00022723"/>
    </source>
</evidence>
<dbReference type="PANTHER" id="PTHR31238">
    <property type="entry name" value="GERMIN-LIKE PROTEIN SUBFAMILY 3 MEMBER 3"/>
    <property type="match status" value="1"/>
</dbReference>
<dbReference type="GeneID" id="123094164"/>
<evidence type="ECO:0000259" key="15">
    <source>
        <dbReference type="SMART" id="SM00835"/>
    </source>
</evidence>
<dbReference type="SMART" id="SM00835">
    <property type="entry name" value="Cupin_1"/>
    <property type="match status" value="1"/>
</dbReference>
<dbReference type="Gramene" id="TraesLDM4B03G02224630.1">
    <property type="protein sequence ID" value="TraesLDM4B03G02224630.1"/>
    <property type="gene ID" value="TraesLDM4B03G02224630"/>
</dbReference>
<evidence type="ECO:0000256" key="10">
    <source>
        <dbReference type="ARBA" id="ARBA00023211"/>
    </source>
</evidence>
<dbReference type="STRING" id="4565.A0A3B6IK98"/>
<feature type="binding site" evidence="11">
    <location>
        <position position="97"/>
    </location>
    <ligand>
        <name>oxalate</name>
        <dbReference type="ChEBI" id="CHEBI:30623"/>
    </ligand>
</feature>
<comment type="subcellular location">
    <subcellularLocation>
        <location evidence="2 13">Secreted</location>
        <location evidence="2 13">Extracellular space</location>
        <location evidence="2 13">Apoplast</location>
    </subcellularLocation>
</comment>
<feature type="compositionally biased region" description="Pro residues" evidence="14">
    <location>
        <begin position="204"/>
        <end position="217"/>
    </location>
</feature>
<sequence length="241" mass="24979">MVSSCLALVVLLALPFLALAGDPDILTDFILPPGNNVSLLNGTFFTYTGLFAIDSANPAKFTVTKATATEFPALLGQSVSYAALSFGPGTVNPPHVHPRASELLYVVEGPLLVGLIDETKGELYAQTLQTGDMFVFPKGMVHFQFNSGDHVARAFSAFGSSSPGTVSLPTVLFESGIPDTVLEKSLHVDQATVDVLEQDLAPLAPAPAPSPDTPPTPKNGGAAPAPACFALLACFAAALLL</sequence>
<dbReference type="Gramene" id="TraesSTA4B03G02221420.1">
    <property type="protein sequence ID" value="TraesSTA4B03G02221420.1"/>
    <property type="gene ID" value="TraesSTA4B03G02221420"/>
</dbReference>
<evidence type="ECO:0000256" key="14">
    <source>
        <dbReference type="SAM" id="MobiDB-lite"/>
    </source>
</evidence>
<dbReference type="Gramene" id="TraesMAC4B03G02225680.1">
    <property type="protein sequence ID" value="TraesMAC4B03G02225680.1"/>
    <property type="gene ID" value="TraesMAC4B03G02225680"/>
</dbReference>
<protein>
    <recommendedName>
        <fullName evidence="13">Germin-like protein</fullName>
    </recommendedName>
</protein>
<dbReference type="OMA" id="SELMYML"/>
<keyword evidence="6 13" id="KW-0964">Secreted</keyword>
<keyword evidence="17" id="KW-1185">Reference proteome</keyword>
<feature type="binding site" evidence="12">
    <location>
        <position position="95"/>
    </location>
    <ligand>
        <name>Mn(2+)</name>
        <dbReference type="ChEBI" id="CHEBI:29035"/>
    </ligand>
</feature>
<evidence type="ECO:0000256" key="11">
    <source>
        <dbReference type="PIRSR" id="PIRSR601929-1"/>
    </source>
</evidence>
<feature type="region of interest" description="Disordered" evidence="14">
    <location>
        <begin position="202"/>
        <end position="221"/>
    </location>
</feature>
<dbReference type="Pfam" id="PF00190">
    <property type="entry name" value="Cupin_1"/>
    <property type="match status" value="1"/>
</dbReference>
<evidence type="ECO:0000256" key="8">
    <source>
        <dbReference type="ARBA" id="ARBA00022729"/>
    </source>
</evidence>
<dbReference type="Gramene" id="TraesCS4B03G0015300.1">
    <property type="protein sequence ID" value="TraesCS4B03G0015300.1.CDS"/>
    <property type="gene ID" value="TraesCS4B03G0015300"/>
</dbReference>
<feature type="binding site" evidence="12">
    <location>
        <position position="142"/>
    </location>
    <ligand>
        <name>Mn(2+)</name>
        <dbReference type="ChEBI" id="CHEBI:29035"/>
    </ligand>
</feature>
<reference evidence="16" key="1">
    <citation type="submission" date="2018-08" db="EMBL/GenBank/DDBJ databases">
        <authorList>
            <person name="Rossello M."/>
        </authorList>
    </citation>
    <scope>NUCLEOTIDE SEQUENCE [LARGE SCALE GENOMIC DNA]</scope>
    <source>
        <strain evidence="16">cv. Chinese Spring</strain>
    </source>
</reference>
<evidence type="ECO:0000256" key="6">
    <source>
        <dbReference type="ARBA" id="ARBA00022525"/>
    </source>
</evidence>
<evidence type="ECO:0000256" key="13">
    <source>
        <dbReference type="RuleBase" id="RU366015"/>
    </source>
</evidence>